<dbReference type="Gene3D" id="1.10.10.60">
    <property type="entry name" value="Homeodomain-like"/>
    <property type="match status" value="1"/>
</dbReference>
<reference evidence="6" key="1">
    <citation type="submission" date="2023-07" db="EMBL/GenBank/DDBJ databases">
        <authorList>
            <person name="Deng Y."/>
            <person name="Zhang Y.-Q."/>
        </authorList>
    </citation>
    <scope>NUCLEOTIDE SEQUENCE [LARGE SCALE GENOMIC DNA]</scope>
    <source>
        <strain evidence="6">CPCC 205710</strain>
    </source>
</reference>
<feature type="DNA-binding region" description="H-T-H motif" evidence="2">
    <location>
        <begin position="43"/>
        <end position="62"/>
    </location>
</feature>
<evidence type="ECO:0000256" key="1">
    <source>
        <dbReference type="ARBA" id="ARBA00023125"/>
    </source>
</evidence>
<dbReference type="InterPro" id="IPR050109">
    <property type="entry name" value="HTH-type_TetR-like_transc_reg"/>
</dbReference>
<feature type="region of interest" description="Disordered" evidence="3">
    <location>
        <begin position="1"/>
        <end position="20"/>
    </location>
</feature>
<sequence length="231" mass="25549">MGSDLQPGRGRGRPVGSDSAETRATILRAAREVIIERGYEAATFQAIAQRAGFSRPTMHYYFNTKEQVYECLLQEAYSMVSDCIAIAQRENTMLKQLSAFVTAAQRSDLKDGSTMRFIITSRMELHRNPGLRGGNTPATRAVAEFYAWMVDDAIRRGEISADIERDAVVNMLFAMFWGMGFFAGFVHGRDDVMAVAKQLHKLFTHGLLESTQYDRYPLGAVAGGASGPDGM</sequence>
<accession>A0ABT2MC65</accession>
<organism evidence="5 6">
    <name type="scientific">Mycobacterium deserti</name>
    <dbReference type="NCBI Taxonomy" id="2978347"/>
    <lineage>
        <taxon>Bacteria</taxon>
        <taxon>Bacillati</taxon>
        <taxon>Actinomycetota</taxon>
        <taxon>Actinomycetes</taxon>
        <taxon>Mycobacteriales</taxon>
        <taxon>Mycobacteriaceae</taxon>
        <taxon>Mycobacterium</taxon>
    </lineage>
</organism>
<evidence type="ECO:0000256" key="2">
    <source>
        <dbReference type="PROSITE-ProRule" id="PRU00335"/>
    </source>
</evidence>
<protein>
    <submittedName>
        <fullName evidence="5">TetR/AcrR family transcriptional regulator</fullName>
    </submittedName>
</protein>
<dbReference type="InterPro" id="IPR009057">
    <property type="entry name" value="Homeodomain-like_sf"/>
</dbReference>
<evidence type="ECO:0000313" key="5">
    <source>
        <dbReference type="EMBL" id="MCT7659847.1"/>
    </source>
</evidence>
<dbReference type="RefSeq" id="WP_260993861.1">
    <property type="nucleotide sequence ID" value="NZ_JAODWD010000003.1"/>
</dbReference>
<dbReference type="PANTHER" id="PTHR30055">
    <property type="entry name" value="HTH-TYPE TRANSCRIPTIONAL REGULATOR RUTR"/>
    <property type="match status" value="1"/>
</dbReference>
<dbReference type="EMBL" id="JAODWD010000003">
    <property type="protein sequence ID" value="MCT7659847.1"/>
    <property type="molecule type" value="Genomic_DNA"/>
</dbReference>
<evidence type="ECO:0000313" key="6">
    <source>
        <dbReference type="Proteomes" id="UP001206639"/>
    </source>
</evidence>
<keyword evidence="6" id="KW-1185">Reference proteome</keyword>
<dbReference type="SUPFAM" id="SSF46689">
    <property type="entry name" value="Homeodomain-like"/>
    <property type="match status" value="1"/>
</dbReference>
<gene>
    <name evidence="5" type="ORF">N4S67_15615</name>
</gene>
<feature type="domain" description="HTH tetR-type" evidence="4">
    <location>
        <begin position="20"/>
        <end position="80"/>
    </location>
</feature>
<dbReference type="InterPro" id="IPR001647">
    <property type="entry name" value="HTH_TetR"/>
</dbReference>
<dbReference type="InterPro" id="IPR036271">
    <property type="entry name" value="Tet_transcr_reg_TetR-rel_C_sf"/>
</dbReference>
<evidence type="ECO:0000259" key="4">
    <source>
        <dbReference type="PROSITE" id="PS50977"/>
    </source>
</evidence>
<name>A0ABT2MC65_9MYCO</name>
<proteinExistence type="predicted"/>
<dbReference type="PANTHER" id="PTHR30055:SF226">
    <property type="entry name" value="HTH-TYPE TRANSCRIPTIONAL REGULATOR PKSA"/>
    <property type="match status" value="1"/>
</dbReference>
<dbReference type="Proteomes" id="UP001206639">
    <property type="component" value="Unassembled WGS sequence"/>
</dbReference>
<dbReference type="Pfam" id="PF00440">
    <property type="entry name" value="TetR_N"/>
    <property type="match status" value="1"/>
</dbReference>
<dbReference type="SUPFAM" id="SSF48498">
    <property type="entry name" value="Tetracyclin repressor-like, C-terminal domain"/>
    <property type="match status" value="1"/>
</dbReference>
<dbReference type="Gene3D" id="1.10.357.10">
    <property type="entry name" value="Tetracycline Repressor, domain 2"/>
    <property type="match status" value="1"/>
</dbReference>
<keyword evidence="1 2" id="KW-0238">DNA-binding</keyword>
<dbReference type="PRINTS" id="PR00455">
    <property type="entry name" value="HTHTETR"/>
</dbReference>
<evidence type="ECO:0000256" key="3">
    <source>
        <dbReference type="SAM" id="MobiDB-lite"/>
    </source>
</evidence>
<comment type="caution">
    <text evidence="5">The sequence shown here is derived from an EMBL/GenBank/DDBJ whole genome shotgun (WGS) entry which is preliminary data.</text>
</comment>
<dbReference type="PROSITE" id="PS50977">
    <property type="entry name" value="HTH_TETR_2"/>
    <property type="match status" value="1"/>
</dbReference>